<dbReference type="EMBL" id="JAGFBS010000013">
    <property type="protein sequence ID" value="KAG6375887.1"/>
    <property type="molecule type" value="Genomic_DNA"/>
</dbReference>
<dbReference type="AlphaFoldDB" id="A0A8I2YR41"/>
<sequence length="81" mass="9208">MPKSPQDIYARHLLSPRGYPLWTPEPSQQLLAYRRDGLRIGDVGVVIPEDGCFDVFSTFAYHRIILSIELRAFQTVSSLSN</sequence>
<reference evidence="1" key="1">
    <citation type="submission" date="2021-03" db="EMBL/GenBank/DDBJ databases">
        <title>Evolutionary innovations through gain and loss of genes in the ectomycorrhizal Boletales.</title>
        <authorList>
            <person name="Wu G."/>
            <person name="Miyauchi S."/>
            <person name="Morin E."/>
            <person name="Yang Z.-L."/>
            <person name="Xu J."/>
            <person name="Martin F.M."/>
        </authorList>
    </citation>
    <scope>NUCLEOTIDE SEQUENCE</scope>
    <source>
        <strain evidence="1">BR01</strain>
    </source>
</reference>
<proteinExistence type="predicted"/>
<name>A0A8I2YR41_9AGAM</name>
<dbReference type="OrthoDB" id="2688844at2759"/>
<evidence type="ECO:0000313" key="2">
    <source>
        <dbReference type="Proteomes" id="UP000683000"/>
    </source>
</evidence>
<evidence type="ECO:0000313" key="1">
    <source>
        <dbReference type="EMBL" id="KAG6375887.1"/>
    </source>
</evidence>
<organism evidence="1 2">
    <name type="scientific">Boletus reticuloceps</name>
    <dbReference type="NCBI Taxonomy" id="495285"/>
    <lineage>
        <taxon>Eukaryota</taxon>
        <taxon>Fungi</taxon>
        <taxon>Dikarya</taxon>
        <taxon>Basidiomycota</taxon>
        <taxon>Agaricomycotina</taxon>
        <taxon>Agaricomycetes</taxon>
        <taxon>Agaricomycetidae</taxon>
        <taxon>Boletales</taxon>
        <taxon>Boletineae</taxon>
        <taxon>Boletaceae</taxon>
        <taxon>Boletoideae</taxon>
        <taxon>Boletus</taxon>
    </lineage>
</organism>
<keyword evidence="2" id="KW-1185">Reference proteome</keyword>
<protein>
    <submittedName>
        <fullName evidence="1">Uncharacterized protein</fullName>
    </submittedName>
</protein>
<comment type="caution">
    <text evidence="1">The sequence shown here is derived from an EMBL/GenBank/DDBJ whole genome shotgun (WGS) entry which is preliminary data.</text>
</comment>
<accession>A0A8I2YR41</accession>
<dbReference type="Proteomes" id="UP000683000">
    <property type="component" value="Unassembled WGS sequence"/>
</dbReference>
<gene>
    <name evidence="1" type="ORF">JVT61DRAFT_2754</name>
</gene>